<keyword evidence="2" id="KW-1185">Reference proteome</keyword>
<evidence type="ECO:0000313" key="1">
    <source>
        <dbReference type="EMBL" id="SJZ56843.1"/>
    </source>
</evidence>
<evidence type="ECO:0000313" key="2">
    <source>
        <dbReference type="Proteomes" id="UP000190395"/>
    </source>
</evidence>
<dbReference type="Proteomes" id="UP000190395">
    <property type="component" value="Unassembled WGS sequence"/>
</dbReference>
<sequence>MTAISKSVNNQFSDRVLELRRKIHDSEYVDSAVQRIAQVLSRKLVEDSEPVYDGRKHGTR</sequence>
<dbReference type="STRING" id="225004.SAMN02745152_00637"/>
<reference evidence="1 2" key="1">
    <citation type="submission" date="2017-02" db="EMBL/GenBank/DDBJ databases">
        <authorList>
            <person name="Peterson S.W."/>
        </authorList>
    </citation>
    <scope>NUCLEOTIDE SEQUENCE [LARGE SCALE GENOMIC DNA]</scope>
    <source>
        <strain evidence="1 2">ATCC BAA-909</strain>
    </source>
</reference>
<dbReference type="RefSeq" id="WP_078930376.1">
    <property type="nucleotide sequence ID" value="NZ_CAMCOW010000117.1"/>
</dbReference>
<proteinExistence type="predicted"/>
<dbReference type="OrthoDB" id="363237at2"/>
<organism evidence="1 2">
    <name type="scientific">Treponema berlinense</name>
    <dbReference type="NCBI Taxonomy" id="225004"/>
    <lineage>
        <taxon>Bacteria</taxon>
        <taxon>Pseudomonadati</taxon>
        <taxon>Spirochaetota</taxon>
        <taxon>Spirochaetia</taxon>
        <taxon>Spirochaetales</taxon>
        <taxon>Treponemataceae</taxon>
        <taxon>Treponema</taxon>
    </lineage>
</organism>
<protein>
    <submittedName>
        <fullName evidence="1">Uncharacterized protein</fullName>
    </submittedName>
</protein>
<dbReference type="GeneID" id="303366905"/>
<accession>A0A1T4LQ95</accession>
<gene>
    <name evidence="1" type="ORF">SAMN02745152_00637</name>
</gene>
<dbReference type="AlphaFoldDB" id="A0A1T4LQ95"/>
<dbReference type="EMBL" id="FUXC01000002">
    <property type="protein sequence ID" value="SJZ56843.1"/>
    <property type="molecule type" value="Genomic_DNA"/>
</dbReference>
<name>A0A1T4LQ95_9SPIR</name>